<gene>
    <name evidence="1" type="ORF">SAMN05216266_1047</name>
</gene>
<dbReference type="AlphaFoldDB" id="A0A1I0XU72"/>
<name>A0A1I0XU72_9PSEU</name>
<dbReference type="RefSeq" id="WP_091671668.1">
    <property type="nucleotide sequence ID" value="NZ_FOKG01000004.1"/>
</dbReference>
<proteinExistence type="predicted"/>
<accession>A0A1I0XU72</accession>
<dbReference type="STRING" id="490629.SAMN05216266_1047"/>
<keyword evidence="2" id="KW-1185">Reference proteome</keyword>
<reference evidence="2" key="1">
    <citation type="submission" date="2016-10" db="EMBL/GenBank/DDBJ databases">
        <authorList>
            <person name="Varghese N."/>
            <person name="Submissions S."/>
        </authorList>
    </citation>
    <scope>NUCLEOTIDE SEQUENCE [LARGE SCALE GENOMIC DNA]</scope>
    <source>
        <strain evidence="2">CGMCC 4.3568</strain>
    </source>
</reference>
<dbReference type="EMBL" id="FOKG01000004">
    <property type="protein sequence ID" value="SFB04552.1"/>
    <property type="molecule type" value="Genomic_DNA"/>
</dbReference>
<protein>
    <submittedName>
        <fullName evidence="1">Uncharacterized protein</fullName>
    </submittedName>
</protein>
<sequence length="139" mass="16152">MVEAVSWSLEPLTPDRDIHLRAEIVPALDEPRRRELWWWVRQRHVRDYPAVKPEPARDWPLIASFPLVDYVRSRSVTDQNADWLLAWYLYVQVRPLEERERAVLSFPSSRVLAVHGLVPLPAWSGETALGRALPELGEP</sequence>
<dbReference type="Proteomes" id="UP000243799">
    <property type="component" value="Unassembled WGS sequence"/>
</dbReference>
<organism evidence="1 2">
    <name type="scientific">Amycolatopsis marina</name>
    <dbReference type="NCBI Taxonomy" id="490629"/>
    <lineage>
        <taxon>Bacteria</taxon>
        <taxon>Bacillati</taxon>
        <taxon>Actinomycetota</taxon>
        <taxon>Actinomycetes</taxon>
        <taxon>Pseudonocardiales</taxon>
        <taxon>Pseudonocardiaceae</taxon>
        <taxon>Amycolatopsis</taxon>
    </lineage>
</organism>
<evidence type="ECO:0000313" key="1">
    <source>
        <dbReference type="EMBL" id="SFB04552.1"/>
    </source>
</evidence>
<evidence type="ECO:0000313" key="2">
    <source>
        <dbReference type="Proteomes" id="UP000243799"/>
    </source>
</evidence>